<dbReference type="GeneID" id="8154546"/>
<name>A0A0H3MTE5_STRS4</name>
<sequence length="844" mass="96954">MTKIKIISNPFHKSIVFQKQQPITEVWEEITFESNPNSRLVRENIQKGVLSFHIQEIVDILVAEYDDGTGIDLLFEGNSDEFQELKTFVQSLNNSSISLKKSAYSLTNARDILPEVLSIFDKTQVILPEELEHDAAIQKFQDATKPQIPLLVLGNYSAGKSTFINSLVGYELLPASDQPTTAKIIQIEKFAEKWIEIEGTLLRNKVCIRIDEDGFEVEGDRIDETIIKDLESIRQSLPQTTPQILARAVLAYLNAREDSDLNIITVKTAFTDSPLSKSSHRYIIFDTPGSNSSTNMEHLQLLREAMAGMSNGLPIFISEYTSLDTVDNDKLYQELEQIDGIDLRYTILVVNKADTAALSTFQDHQVLNQALPRKLSTKRVYFLSSLMGLGSKTSGLFQEPDYERVYQKSLAEFTDASNPYYQQLYTYNILPTQQKLAQELQSKEERNLLYANSGLYSLESEIEVFSTKYAAYNKCVQADQYLQHIISQTQSIIEDSKKTIEQEKDRLEKKLEKDKLALVNDLKRQQADFFNSSSTVYQQNLNEKVRDEKHYAPLQLFIKERDSLWSKAVDDFQLKSYQKEMAESPKKALNNIKNSLGKAWDKKNIEILGSAFVNGFNDTGKVFSKVDDYNKMKTKAKGQVRDQLITFARFEYIKQVEEVGKDFTTLSIHYWKEQTGLIKDRFSQLIGDASVLSDQKRAAIKEIIFQFQQPVLYHDSKQLFDQKSLVEGFRLGDIQIFGDANKIDLQKLEKRYNSLLKTAYKHINEQLISHHQATFYKWVEALLHLVTENIVEFSPDLHSTNLLIQDNRVKIEELSTNLQNLHEYSKDLHDLMAWKDDEEVANGY</sequence>
<evidence type="ECO:0000256" key="5">
    <source>
        <dbReference type="ARBA" id="ARBA00023136"/>
    </source>
</evidence>
<dbReference type="GO" id="GO:0003924">
    <property type="term" value="F:GTPase activity"/>
    <property type="evidence" value="ECO:0007669"/>
    <property type="project" value="InterPro"/>
</dbReference>
<organism evidence="8 9">
    <name type="scientific">Streptococcus suis (strain BM407)</name>
    <dbReference type="NCBI Taxonomy" id="568814"/>
    <lineage>
        <taxon>Bacteria</taxon>
        <taxon>Bacillati</taxon>
        <taxon>Bacillota</taxon>
        <taxon>Bacilli</taxon>
        <taxon>Lactobacillales</taxon>
        <taxon>Streptococcaceae</taxon>
        <taxon>Streptococcus</taxon>
    </lineage>
</organism>
<dbReference type="HOGENOM" id="CLU_018097_0_0_9"/>
<dbReference type="InterPro" id="IPR045063">
    <property type="entry name" value="Dynamin_N"/>
</dbReference>
<protein>
    <recommendedName>
        <fullName evidence="7">Dynamin N-terminal domain-containing protein</fullName>
    </recommendedName>
</protein>
<dbReference type="AlphaFoldDB" id="A0A0H3MTE5"/>
<keyword evidence="5" id="KW-0472">Membrane</keyword>
<gene>
    <name evidence="8" type="ordered locus">SSUBM407_0336</name>
</gene>
<evidence type="ECO:0000256" key="1">
    <source>
        <dbReference type="ARBA" id="ARBA00004370"/>
    </source>
</evidence>
<dbReference type="Proteomes" id="UP000009077">
    <property type="component" value="Chromosome"/>
</dbReference>
<evidence type="ECO:0000313" key="9">
    <source>
        <dbReference type="Proteomes" id="UP000009077"/>
    </source>
</evidence>
<dbReference type="InterPro" id="IPR027417">
    <property type="entry name" value="P-loop_NTPase"/>
</dbReference>
<keyword evidence="3" id="KW-0378">Hydrolase</keyword>
<keyword evidence="4" id="KW-0342">GTP-binding</keyword>
<evidence type="ECO:0000313" key="8">
    <source>
        <dbReference type="EMBL" id="CAZ55168.1"/>
    </source>
</evidence>
<evidence type="ECO:0000256" key="2">
    <source>
        <dbReference type="ARBA" id="ARBA00022741"/>
    </source>
</evidence>
<dbReference type="GO" id="GO:0008053">
    <property type="term" value="P:mitochondrial fusion"/>
    <property type="evidence" value="ECO:0007669"/>
    <property type="project" value="TreeGrafter"/>
</dbReference>
<keyword evidence="9" id="KW-1185">Reference proteome</keyword>
<keyword evidence="6" id="KW-0175">Coiled coil</keyword>
<evidence type="ECO:0000256" key="6">
    <source>
        <dbReference type="SAM" id="Coils"/>
    </source>
</evidence>
<dbReference type="KEGG" id="ssb:SSUBM407_0336"/>
<dbReference type="SUPFAM" id="SSF52540">
    <property type="entry name" value="P-loop containing nucleoside triphosphate hydrolases"/>
    <property type="match status" value="1"/>
</dbReference>
<dbReference type="PANTHER" id="PTHR10465">
    <property type="entry name" value="TRANSMEMBRANE GTPASE FZO1"/>
    <property type="match status" value="1"/>
</dbReference>
<proteinExistence type="predicted"/>
<dbReference type="GO" id="GO:0005525">
    <property type="term" value="F:GTP binding"/>
    <property type="evidence" value="ECO:0007669"/>
    <property type="project" value="UniProtKB-KW"/>
</dbReference>
<dbReference type="InterPro" id="IPR027094">
    <property type="entry name" value="Mitofusin_fam"/>
</dbReference>
<keyword evidence="2" id="KW-0547">Nucleotide-binding</keyword>
<feature type="domain" description="Dynamin N-terminal" evidence="7">
    <location>
        <begin position="151"/>
        <end position="352"/>
    </location>
</feature>
<evidence type="ECO:0000259" key="7">
    <source>
        <dbReference type="Pfam" id="PF00350"/>
    </source>
</evidence>
<comment type="subcellular location">
    <subcellularLocation>
        <location evidence="1">Membrane</location>
    </subcellularLocation>
</comment>
<evidence type="ECO:0000256" key="3">
    <source>
        <dbReference type="ARBA" id="ARBA00022801"/>
    </source>
</evidence>
<dbReference type="Gene3D" id="3.40.50.300">
    <property type="entry name" value="P-loop containing nucleotide triphosphate hydrolases"/>
    <property type="match status" value="1"/>
</dbReference>
<dbReference type="PATRIC" id="fig|568814.3.peg.360"/>
<dbReference type="Pfam" id="PF00350">
    <property type="entry name" value="Dynamin_N"/>
    <property type="match status" value="1"/>
</dbReference>
<evidence type="ECO:0000256" key="4">
    <source>
        <dbReference type="ARBA" id="ARBA00023134"/>
    </source>
</evidence>
<accession>A0A0H3MTE5</accession>
<dbReference type="RefSeq" id="WP_012774974.1">
    <property type="nucleotide sequence ID" value="NC_012926.1"/>
</dbReference>
<reference evidence="8 9" key="1">
    <citation type="journal article" date="2009" name="PLoS ONE">
        <title>Rapid evolution of virulence and drug resistance in the emerging zoonotic pathogen Streptococcus suis.</title>
        <authorList>
            <person name="Holden M.T.G."/>
            <person name="Hauser H."/>
            <person name="Sanders M."/>
            <person name="Ngo T.H."/>
            <person name="Cherevach I."/>
            <person name="Cronin A."/>
            <person name="Goodhead I."/>
            <person name="Mungall K."/>
            <person name="Quail M.A."/>
            <person name="Price C."/>
            <person name="Rabbinowitsch E."/>
            <person name="Sharp S."/>
            <person name="Croucher N.J."/>
            <person name="Chieu T.B."/>
            <person name="Mai N.T.H."/>
            <person name="Diep T.S."/>
            <person name="Chinh N.T."/>
            <person name="Kehoe M."/>
            <person name="Leigh J.A."/>
            <person name="Ward P.N."/>
            <person name="Dowson C.G."/>
            <person name="Whatmore A.M."/>
            <person name="Chanter N."/>
            <person name="Iversen P."/>
            <person name="Gottschalk M."/>
            <person name="Slater J.D."/>
            <person name="Smith H.E."/>
            <person name="Spratt B.G."/>
            <person name="Xu J."/>
            <person name="Ye C."/>
            <person name="Bentley S."/>
            <person name="Barrell B.G."/>
            <person name="Schultsz C."/>
            <person name="Maskell D.J."/>
            <person name="Parkhill J."/>
        </authorList>
    </citation>
    <scope>NUCLEOTIDE SEQUENCE [LARGE SCALE GENOMIC DNA]</scope>
    <source>
        <strain evidence="8 9">BM407</strain>
    </source>
</reference>
<dbReference type="PANTHER" id="PTHR10465:SF0">
    <property type="entry name" value="SARCALUMENIN"/>
    <property type="match status" value="1"/>
</dbReference>
<dbReference type="GO" id="GO:0016020">
    <property type="term" value="C:membrane"/>
    <property type="evidence" value="ECO:0007669"/>
    <property type="project" value="UniProtKB-SubCell"/>
</dbReference>
<feature type="coiled-coil region" evidence="6">
    <location>
        <begin position="490"/>
        <end position="528"/>
    </location>
</feature>
<dbReference type="EMBL" id="FM252032">
    <property type="protein sequence ID" value="CAZ55168.1"/>
    <property type="molecule type" value="Genomic_DNA"/>
</dbReference>